<keyword evidence="7" id="KW-0378">Hydrolase</keyword>
<dbReference type="EMBL" id="DROM01000185">
    <property type="protein sequence ID" value="HHH13189.1"/>
    <property type="molecule type" value="Genomic_DNA"/>
</dbReference>
<evidence type="ECO:0000256" key="8">
    <source>
        <dbReference type="ARBA" id="ARBA00023049"/>
    </source>
</evidence>
<dbReference type="PANTHER" id="PTHR43226:SF4">
    <property type="entry name" value="XAA-PRO AMINOPEPTIDASE 3"/>
    <property type="match status" value="1"/>
</dbReference>
<keyword evidence="5" id="KW-0645">Protease</keyword>
<proteinExistence type="inferred from homology"/>
<dbReference type="InterPro" id="IPR029149">
    <property type="entry name" value="Creatin/AminoP/Spt16_N"/>
</dbReference>
<dbReference type="Gene3D" id="3.40.350.10">
    <property type="entry name" value="Creatinase/prolidase N-terminal domain"/>
    <property type="match status" value="1"/>
</dbReference>
<dbReference type="InterPro" id="IPR007865">
    <property type="entry name" value="Aminopep_P_N"/>
</dbReference>
<dbReference type="AlphaFoldDB" id="A0A7C5IYE8"/>
<name>A0A7C5IYE8_9GAMM</name>
<protein>
    <recommendedName>
        <fullName evidence="4">Xaa-Pro aminopeptidase</fullName>
        <ecNumber evidence="4">3.4.11.9</ecNumber>
    </recommendedName>
</protein>
<sequence length="310" mass="35475">MTQNEFRRRRRQLMRIMGRGSIAIIPAAPQCTRNNDVHYRYRPDSDFYYLTGFPEPEAVAVLIPGREQGEYILFCREKDPKKERWDGTIAGQEGAVETYGADDSFPVSDLDDILPRMLEQCDKVFYAMGSDTELDQRMSQWIGRIRGKARSGVHPPQEFVALDHHLHDMRLYKSRSEVAVMRRAAKISAAAHRELMRSCRPGMKEYDLEGLFIHACYRRGAREQAYQPIVGGGDNATILHYVNNDQLLNDGDLVLVDAGCELEYYASDITRTFPVNGRFREPQRQLYQLVLDAQLAAIKQVKPGNPYNAP</sequence>
<comment type="caution">
    <text evidence="11">The sequence shown here is derived from an EMBL/GenBank/DDBJ whole genome shotgun (WGS) entry which is preliminary data.</text>
</comment>
<dbReference type="Pfam" id="PF00557">
    <property type="entry name" value="Peptidase_M24"/>
    <property type="match status" value="1"/>
</dbReference>
<dbReference type="SMART" id="SM01011">
    <property type="entry name" value="AMP_N"/>
    <property type="match status" value="1"/>
</dbReference>
<accession>A0A7C5IYE8</accession>
<dbReference type="InterPro" id="IPR036005">
    <property type="entry name" value="Creatinase/aminopeptidase-like"/>
</dbReference>
<comment type="similarity">
    <text evidence="3">Belongs to the peptidase M24B family.</text>
</comment>
<keyword evidence="6" id="KW-0479">Metal-binding</keyword>
<dbReference type="EC" id="3.4.11.9" evidence="4"/>
<dbReference type="GO" id="GO:0006508">
    <property type="term" value="P:proteolysis"/>
    <property type="evidence" value="ECO:0007669"/>
    <property type="project" value="UniProtKB-KW"/>
</dbReference>
<evidence type="ECO:0000256" key="9">
    <source>
        <dbReference type="ARBA" id="ARBA00023211"/>
    </source>
</evidence>
<dbReference type="GO" id="GO:0030145">
    <property type="term" value="F:manganese ion binding"/>
    <property type="evidence" value="ECO:0007669"/>
    <property type="project" value="InterPro"/>
</dbReference>
<organism evidence="11">
    <name type="scientific">Thiolapillus brandeum</name>
    <dbReference type="NCBI Taxonomy" id="1076588"/>
    <lineage>
        <taxon>Bacteria</taxon>
        <taxon>Pseudomonadati</taxon>
        <taxon>Pseudomonadota</taxon>
        <taxon>Gammaproteobacteria</taxon>
        <taxon>Chromatiales</taxon>
        <taxon>Sedimenticolaceae</taxon>
        <taxon>Thiolapillus</taxon>
    </lineage>
</organism>
<evidence type="ECO:0000256" key="5">
    <source>
        <dbReference type="ARBA" id="ARBA00022670"/>
    </source>
</evidence>
<reference evidence="11" key="1">
    <citation type="journal article" date="2020" name="mSystems">
        <title>Genome- and Community-Level Interaction Insights into Carbon Utilization and Element Cycling Functions of Hydrothermarchaeota in Hydrothermal Sediment.</title>
        <authorList>
            <person name="Zhou Z."/>
            <person name="Liu Y."/>
            <person name="Xu W."/>
            <person name="Pan J."/>
            <person name="Luo Z.H."/>
            <person name="Li M."/>
        </authorList>
    </citation>
    <scope>NUCLEOTIDE SEQUENCE [LARGE SCALE GENOMIC DNA]</scope>
    <source>
        <strain evidence="11">HyVt-535</strain>
    </source>
</reference>
<evidence type="ECO:0000256" key="4">
    <source>
        <dbReference type="ARBA" id="ARBA00012574"/>
    </source>
</evidence>
<dbReference type="GO" id="GO:0070006">
    <property type="term" value="F:metalloaminopeptidase activity"/>
    <property type="evidence" value="ECO:0007669"/>
    <property type="project" value="InterPro"/>
</dbReference>
<dbReference type="InterPro" id="IPR052433">
    <property type="entry name" value="X-Pro_dipept-like"/>
</dbReference>
<dbReference type="Proteomes" id="UP000886100">
    <property type="component" value="Unassembled WGS sequence"/>
</dbReference>
<evidence type="ECO:0000259" key="10">
    <source>
        <dbReference type="SMART" id="SM01011"/>
    </source>
</evidence>
<dbReference type="SUPFAM" id="SSF53092">
    <property type="entry name" value="Creatinase/prolidase N-terminal domain"/>
    <property type="match status" value="1"/>
</dbReference>
<keyword evidence="8" id="KW-0482">Metalloprotease</keyword>
<feature type="non-terminal residue" evidence="11">
    <location>
        <position position="310"/>
    </location>
</feature>
<evidence type="ECO:0000313" key="11">
    <source>
        <dbReference type="EMBL" id="HHH13189.1"/>
    </source>
</evidence>
<gene>
    <name evidence="11" type="ORF">ENJ98_03040</name>
</gene>
<comment type="catalytic activity">
    <reaction evidence="1">
        <text>Release of any N-terminal amino acid, including proline, that is linked to proline, even from a dipeptide or tripeptide.</text>
        <dbReference type="EC" id="3.4.11.9"/>
    </reaction>
</comment>
<evidence type="ECO:0000256" key="6">
    <source>
        <dbReference type="ARBA" id="ARBA00022723"/>
    </source>
</evidence>
<evidence type="ECO:0000256" key="7">
    <source>
        <dbReference type="ARBA" id="ARBA00022801"/>
    </source>
</evidence>
<dbReference type="Gene3D" id="3.90.230.10">
    <property type="entry name" value="Creatinase/methionine aminopeptidase superfamily"/>
    <property type="match status" value="1"/>
</dbReference>
<dbReference type="SUPFAM" id="SSF55920">
    <property type="entry name" value="Creatinase/aminopeptidase"/>
    <property type="match status" value="1"/>
</dbReference>
<dbReference type="Pfam" id="PF05195">
    <property type="entry name" value="AMP_N"/>
    <property type="match status" value="1"/>
</dbReference>
<keyword evidence="9" id="KW-0464">Manganese</keyword>
<evidence type="ECO:0000256" key="3">
    <source>
        <dbReference type="ARBA" id="ARBA00008766"/>
    </source>
</evidence>
<feature type="domain" description="Aminopeptidase P N-terminal" evidence="10">
    <location>
        <begin position="1"/>
        <end position="135"/>
    </location>
</feature>
<evidence type="ECO:0000256" key="2">
    <source>
        <dbReference type="ARBA" id="ARBA00001936"/>
    </source>
</evidence>
<dbReference type="GO" id="GO:0005829">
    <property type="term" value="C:cytosol"/>
    <property type="evidence" value="ECO:0007669"/>
    <property type="project" value="TreeGrafter"/>
</dbReference>
<evidence type="ECO:0000256" key="1">
    <source>
        <dbReference type="ARBA" id="ARBA00001424"/>
    </source>
</evidence>
<dbReference type="PANTHER" id="PTHR43226">
    <property type="entry name" value="XAA-PRO AMINOPEPTIDASE 3"/>
    <property type="match status" value="1"/>
</dbReference>
<comment type="cofactor">
    <cofactor evidence="2">
        <name>Mn(2+)</name>
        <dbReference type="ChEBI" id="CHEBI:29035"/>
    </cofactor>
</comment>
<dbReference type="InterPro" id="IPR000994">
    <property type="entry name" value="Pept_M24"/>
</dbReference>